<dbReference type="InterPro" id="IPR002541">
    <property type="entry name" value="Cyt_c_assembly"/>
</dbReference>
<dbReference type="Pfam" id="PF01578">
    <property type="entry name" value="Cytochrom_C_asm"/>
    <property type="match status" value="1"/>
</dbReference>
<keyword evidence="2 6" id="KW-0812">Transmembrane</keyword>
<gene>
    <name evidence="8" type="ORF">SAMN05414137_108306</name>
</gene>
<dbReference type="STRING" id="235985.SAMN05414137_108306"/>
<proteinExistence type="predicted"/>
<feature type="transmembrane region" description="Helical" evidence="6">
    <location>
        <begin position="330"/>
        <end position="348"/>
    </location>
</feature>
<dbReference type="eggNOG" id="COG0755">
    <property type="taxonomic scope" value="Bacteria"/>
</dbReference>
<evidence type="ECO:0000259" key="7">
    <source>
        <dbReference type="Pfam" id="PF01578"/>
    </source>
</evidence>
<feature type="domain" description="Cytochrome c assembly protein" evidence="7">
    <location>
        <begin position="164"/>
        <end position="378"/>
    </location>
</feature>
<feature type="transmembrane region" description="Helical" evidence="6">
    <location>
        <begin position="18"/>
        <end position="40"/>
    </location>
</feature>
<feature type="transmembrane region" description="Helical" evidence="6">
    <location>
        <begin position="195"/>
        <end position="216"/>
    </location>
</feature>
<dbReference type="Proteomes" id="UP000183015">
    <property type="component" value="Unassembled WGS sequence"/>
</dbReference>
<dbReference type="GO" id="GO:0017004">
    <property type="term" value="P:cytochrome complex assembly"/>
    <property type="evidence" value="ECO:0007669"/>
    <property type="project" value="UniProtKB-KW"/>
</dbReference>
<evidence type="ECO:0000313" key="8">
    <source>
        <dbReference type="EMBL" id="SEL43366.1"/>
    </source>
</evidence>
<comment type="subcellular location">
    <subcellularLocation>
        <location evidence="1">Membrane</location>
        <topology evidence="1">Multi-pass membrane protein</topology>
    </subcellularLocation>
</comment>
<keyword evidence="4 6" id="KW-1133">Transmembrane helix</keyword>
<feature type="transmembrane region" description="Helical" evidence="6">
    <location>
        <begin position="355"/>
        <end position="377"/>
    </location>
</feature>
<feature type="transmembrane region" description="Helical" evidence="6">
    <location>
        <begin position="170"/>
        <end position="188"/>
    </location>
</feature>
<dbReference type="InterPro" id="IPR045062">
    <property type="entry name" value="Cyt_c_biogenesis_CcsA/CcmC"/>
</dbReference>
<evidence type="ECO:0000256" key="1">
    <source>
        <dbReference type="ARBA" id="ARBA00004141"/>
    </source>
</evidence>
<sequence length="386" mass="40989">MILAEAAIDTKFANISNVLVYSAMAVFLLAFLAYAAEWTFGGRSRVARQSAALAAKAGSSLGQAVADAEAEEVAARTAPTVAVKVTGAGGGTTTLTRTVAAKAGKVDVVTRGDAAPPVDGVGAAGGDEGADRIGRIAVSLTTLAALLDLCAVITRGISAHRPPWGNLYEFTVAVTMIASLLFVALLAAGKNVRWMGLPVTLGAVLGLGIAVTEFYVDSEQLVPALHSYWLWIHVSGAMVCGGALYAGAIAAILYVAKDVYESRKARGLTKEDGWWSDAFERLPASATLDKWSYRINAFVFPLWTFTIIAGAIWAEAAWGHYWEWDPTETWAFITWVAYACYLHARATAGWKGRKAAILVFVAFACYLFNAYGVSIFINGKHSYAGI</sequence>
<keyword evidence="5 6" id="KW-0472">Membrane</keyword>
<feature type="transmembrane region" description="Helical" evidence="6">
    <location>
        <begin position="136"/>
        <end position="158"/>
    </location>
</feature>
<dbReference type="NCBIfam" id="TIGR03144">
    <property type="entry name" value="cytochr_II_ccsB"/>
    <property type="match status" value="1"/>
</dbReference>
<dbReference type="AlphaFoldDB" id="A0A1H7Q667"/>
<protein>
    <submittedName>
        <fullName evidence="8">Cytochrome c-type biogenesis protein CcsB</fullName>
    </submittedName>
</protein>
<feature type="transmembrane region" description="Helical" evidence="6">
    <location>
        <begin position="298"/>
        <end position="318"/>
    </location>
</feature>
<dbReference type="PANTHER" id="PTHR30071">
    <property type="entry name" value="HEME EXPORTER PROTEIN C"/>
    <property type="match status" value="1"/>
</dbReference>
<name>A0A1H7Q667_STRJI</name>
<reference evidence="9" key="1">
    <citation type="submission" date="2016-10" db="EMBL/GenBank/DDBJ databases">
        <authorList>
            <person name="Varghese N."/>
        </authorList>
    </citation>
    <scope>NUCLEOTIDE SEQUENCE [LARGE SCALE GENOMIC DNA]</scope>
    <source>
        <strain evidence="9">DSM 45096 / BCRC 16803 / CGMCC 4.1857 / CIP 109030 / JCM 12277 / KCTC 19219 / NBRC 100920 / 33214</strain>
    </source>
</reference>
<evidence type="ECO:0000256" key="3">
    <source>
        <dbReference type="ARBA" id="ARBA00022748"/>
    </source>
</evidence>
<accession>A0A1H7Q667</accession>
<evidence type="ECO:0000256" key="2">
    <source>
        <dbReference type="ARBA" id="ARBA00022692"/>
    </source>
</evidence>
<evidence type="ECO:0000313" key="9">
    <source>
        <dbReference type="Proteomes" id="UP000183015"/>
    </source>
</evidence>
<keyword evidence="3" id="KW-0201">Cytochrome c-type biogenesis</keyword>
<evidence type="ECO:0000256" key="4">
    <source>
        <dbReference type="ARBA" id="ARBA00022989"/>
    </source>
</evidence>
<dbReference type="GO" id="GO:0005886">
    <property type="term" value="C:plasma membrane"/>
    <property type="evidence" value="ECO:0007669"/>
    <property type="project" value="TreeGrafter"/>
</dbReference>
<dbReference type="GO" id="GO:0020037">
    <property type="term" value="F:heme binding"/>
    <property type="evidence" value="ECO:0007669"/>
    <property type="project" value="InterPro"/>
</dbReference>
<keyword evidence="9" id="KW-1185">Reference proteome</keyword>
<evidence type="ECO:0000256" key="5">
    <source>
        <dbReference type="ARBA" id="ARBA00023136"/>
    </source>
</evidence>
<dbReference type="PANTHER" id="PTHR30071:SF1">
    <property type="entry name" value="CYTOCHROME B_B6 PROTEIN-RELATED"/>
    <property type="match status" value="1"/>
</dbReference>
<dbReference type="InterPro" id="IPR017562">
    <property type="entry name" value="Cyt_c_biogenesis_CcsA"/>
</dbReference>
<feature type="transmembrane region" description="Helical" evidence="6">
    <location>
        <begin position="228"/>
        <end position="256"/>
    </location>
</feature>
<dbReference type="EMBL" id="FOAZ01000008">
    <property type="protein sequence ID" value="SEL43366.1"/>
    <property type="molecule type" value="Genomic_DNA"/>
</dbReference>
<organism evidence="8 9">
    <name type="scientific">Streptacidiphilus jiangxiensis</name>
    <dbReference type="NCBI Taxonomy" id="235985"/>
    <lineage>
        <taxon>Bacteria</taxon>
        <taxon>Bacillati</taxon>
        <taxon>Actinomycetota</taxon>
        <taxon>Actinomycetes</taxon>
        <taxon>Kitasatosporales</taxon>
        <taxon>Streptomycetaceae</taxon>
        <taxon>Streptacidiphilus</taxon>
    </lineage>
</organism>
<evidence type="ECO:0000256" key="6">
    <source>
        <dbReference type="SAM" id="Phobius"/>
    </source>
</evidence>